<dbReference type="Proteomes" id="UP000192257">
    <property type="component" value="Unassembled WGS sequence"/>
</dbReference>
<evidence type="ECO:0000313" key="2">
    <source>
        <dbReference type="EMBL" id="ORC87941.1"/>
    </source>
</evidence>
<feature type="region of interest" description="Disordered" evidence="1">
    <location>
        <begin position="1"/>
        <end position="57"/>
    </location>
</feature>
<dbReference type="VEuPathDB" id="TriTrypDB:TM35_000191850"/>
<feature type="compositionally biased region" description="Pro residues" evidence="1">
    <location>
        <begin position="35"/>
        <end position="51"/>
    </location>
</feature>
<organism evidence="2 3">
    <name type="scientific">Trypanosoma theileri</name>
    <dbReference type="NCBI Taxonomy" id="67003"/>
    <lineage>
        <taxon>Eukaryota</taxon>
        <taxon>Discoba</taxon>
        <taxon>Euglenozoa</taxon>
        <taxon>Kinetoplastea</taxon>
        <taxon>Metakinetoplastina</taxon>
        <taxon>Trypanosomatida</taxon>
        <taxon>Trypanosomatidae</taxon>
        <taxon>Trypanosoma</taxon>
    </lineage>
</organism>
<dbReference type="AlphaFoldDB" id="A0A1X0NTK6"/>
<dbReference type="GeneID" id="39986463"/>
<dbReference type="OrthoDB" id="249156at2759"/>
<name>A0A1X0NTK6_9TRYP</name>
<evidence type="ECO:0000313" key="3">
    <source>
        <dbReference type="Proteomes" id="UP000192257"/>
    </source>
</evidence>
<evidence type="ECO:0000256" key="1">
    <source>
        <dbReference type="SAM" id="MobiDB-lite"/>
    </source>
</evidence>
<accession>A0A1X0NTK6</accession>
<protein>
    <submittedName>
        <fullName evidence="2">Uncharacterized protein</fullName>
    </submittedName>
</protein>
<dbReference type="EMBL" id="NBCO01000019">
    <property type="protein sequence ID" value="ORC87941.1"/>
    <property type="molecule type" value="Genomic_DNA"/>
</dbReference>
<sequence length="113" mass="12397">MSKAPSQNATKKWVSQRALARSEDSSNRKTNVATQPPPPAAPEHPTPPPAPTAAQLPQSLVFERQDAVDILSNLYHNTESVQTIETGPSIYEPRDASKFHEELMECLKTAGYV</sequence>
<keyword evidence="3" id="KW-1185">Reference proteome</keyword>
<gene>
    <name evidence="2" type="ORF">TM35_000191850</name>
</gene>
<reference evidence="2 3" key="1">
    <citation type="submission" date="2017-03" db="EMBL/GenBank/DDBJ databases">
        <title>An alternative strategy for trypanosome survival in the mammalian bloodstream revealed through genome and transcriptome analysis of the ubiquitous bovine parasite Trypanosoma (Megatrypanum) theileri.</title>
        <authorList>
            <person name="Kelly S."/>
            <person name="Ivens A."/>
            <person name="Mott A."/>
            <person name="O'Neill E."/>
            <person name="Emms D."/>
            <person name="Macleod O."/>
            <person name="Voorheis P."/>
            <person name="Matthews J."/>
            <person name="Matthews K."/>
            <person name="Carrington M."/>
        </authorList>
    </citation>
    <scope>NUCLEOTIDE SEQUENCE [LARGE SCALE GENOMIC DNA]</scope>
    <source>
        <strain evidence="2">Edinburgh</strain>
    </source>
</reference>
<dbReference type="RefSeq" id="XP_028882007.1">
    <property type="nucleotide sequence ID" value="XM_029026683.1"/>
</dbReference>
<feature type="compositionally biased region" description="Polar residues" evidence="1">
    <location>
        <begin position="1"/>
        <end position="10"/>
    </location>
</feature>
<proteinExistence type="predicted"/>
<comment type="caution">
    <text evidence="2">The sequence shown here is derived from an EMBL/GenBank/DDBJ whole genome shotgun (WGS) entry which is preliminary data.</text>
</comment>